<dbReference type="EMBL" id="QBKG01000036">
    <property type="protein sequence ID" value="PTW99316.1"/>
    <property type="molecule type" value="Genomic_DNA"/>
</dbReference>
<evidence type="ECO:0000256" key="1">
    <source>
        <dbReference type="SAM" id="Phobius"/>
    </source>
</evidence>
<evidence type="ECO:0000313" key="5">
    <source>
        <dbReference type="Proteomes" id="UP000217276"/>
    </source>
</evidence>
<keyword evidence="1" id="KW-1133">Transmembrane helix</keyword>
<dbReference type="Proteomes" id="UP000217276">
    <property type="component" value="Chromosome"/>
</dbReference>
<protein>
    <recommendedName>
        <fullName evidence="7">DUF3592 domain-containing protein</fullName>
    </recommendedName>
</protein>
<feature type="transmembrane region" description="Helical" evidence="1">
    <location>
        <begin position="137"/>
        <end position="156"/>
    </location>
</feature>
<sequence>MMIINFIFKNWKGLLMAILASLACKTCAGDYIEGSNKEKVAEYEALIKENTKTTAVYDSVYTEHTVKIAKVPIKTYSIKYKYEVNGVEYEGEQSTSKLPESPVVEVYYLKDNPSVHDINPASSLKYEKEKETSNTDLYFAIFWGVLALFLAVGLWIEFKDFKKEYKI</sequence>
<evidence type="ECO:0000256" key="2">
    <source>
        <dbReference type="SAM" id="SignalP"/>
    </source>
</evidence>
<evidence type="ECO:0008006" key="7">
    <source>
        <dbReference type="Google" id="ProtNLM"/>
    </source>
</evidence>
<accession>A0A250FDL0</accession>
<proteinExistence type="predicted"/>
<evidence type="ECO:0000313" key="3">
    <source>
        <dbReference type="EMBL" id="ATA82375.1"/>
    </source>
</evidence>
<organism evidence="3 5">
    <name type="scientific">Capnocytophaga leadbetteri</name>
    <dbReference type="NCBI Taxonomy" id="327575"/>
    <lineage>
        <taxon>Bacteria</taxon>
        <taxon>Pseudomonadati</taxon>
        <taxon>Bacteroidota</taxon>
        <taxon>Flavobacteriia</taxon>
        <taxon>Flavobacteriales</taxon>
        <taxon>Flavobacteriaceae</taxon>
        <taxon>Capnocytophaga</taxon>
    </lineage>
</organism>
<evidence type="ECO:0000313" key="4">
    <source>
        <dbReference type="EMBL" id="PTW99316.1"/>
    </source>
</evidence>
<dbReference type="EMBL" id="CP022384">
    <property type="protein sequence ID" value="ATA82375.1"/>
    <property type="molecule type" value="Genomic_DNA"/>
</dbReference>
<dbReference type="RefSeq" id="WP_009391051.1">
    <property type="nucleotide sequence ID" value="NZ_CALIIH010000019.1"/>
</dbReference>
<keyword evidence="5" id="KW-1185">Reference proteome</keyword>
<keyword evidence="1" id="KW-0812">Transmembrane</keyword>
<dbReference type="GeneID" id="84581723"/>
<keyword evidence="2" id="KW-0732">Signal</keyword>
<keyword evidence="1" id="KW-0472">Membrane</keyword>
<reference evidence="5" key="2">
    <citation type="submission" date="2017-06" db="EMBL/GenBank/DDBJ databases">
        <title>Capnocytophaga spp. assemblies.</title>
        <authorList>
            <person name="Gulvik C.A."/>
        </authorList>
    </citation>
    <scope>NUCLEOTIDE SEQUENCE [LARGE SCALE GENOMIC DNA]</scope>
    <source>
        <strain evidence="5">H6253</strain>
    </source>
</reference>
<reference evidence="4 6" key="3">
    <citation type="submission" date="2018-04" db="EMBL/GenBank/DDBJ databases">
        <title>Genomic Encyclopedia of Archaeal and Bacterial Type Strains, Phase II (KMG-II): from individual species to whole genera.</title>
        <authorList>
            <person name="Goeker M."/>
        </authorList>
    </citation>
    <scope>NUCLEOTIDE SEQUENCE [LARGE SCALE GENOMIC DNA]</scope>
    <source>
        <strain evidence="4 6">DSM 22902</strain>
    </source>
</reference>
<feature type="chain" id="PRO_5044570540" description="DUF3592 domain-containing protein" evidence="2">
    <location>
        <begin position="29"/>
        <end position="167"/>
    </location>
</feature>
<gene>
    <name evidence="4" type="ORF">C8P65_1362</name>
    <name evidence="3" type="ORF">CGC53_08480</name>
</gene>
<name>A0A250FDL0_9FLAO</name>
<feature type="signal peptide" evidence="2">
    <location>
        <begin position="1"/>
        <end position="28"/>
    </location>
</feature>
<dbReference type="KEGG" id="clk:CGC53_08480"/>
<dbReference type="AlphaFoldDB" id="A0A250FDL0"/>
<dbReference type="Proteomes" id="UP000243985">
    <property type="component" value="Unassembled WGS sequence"/>
</dbReference>
<reference evidence="3" key="1">
    <citation type="journal article" date="2017" name="Genome Announc.">
        <title>Twelve Complete Reference Genomes of Clinical Isolates in the Capnocytophaga Genus.</title>
        <authorList>
            <person name="Villarma A."/>
            <person name="Gulvik C.A."/>
            <person name="Rowe L.A."/>
            <person name="Sheth M."/>
            <person name="Juieng P."/>
            <person name="Nicholson A.C."/>
            <person name="Loparev V.N."/>
            <person name="McQuiston J.R."/>
        </authorList>
    </citation>
    <scope>NUCLEOTIDE SEQUENCE</scope>
    <source>
        <strain evidence="3">H6253</strain>
    </source>
</reference>
<evidence type="ECO:0000313" key="6">
    <source>
        <dbReference type="Proteomes" id="UP000243985"/>
    </source>
</evidence>